<organism evidence="1">
    <name type="scientific">marine sediment metagenome</name>
    <dbReference type="NCBI Taxonomy" id="412755"/>
    <lineage>
        <taxon>unclassified sequences</taxon>
        <taxon>metagenomes</taxon>
        <taxon>ecological metagenomes</taxon>
    </lineage>
</organism>
<feature type="non-terminal residue" evidence="1">
    <location>
        <position position="1"/>
    </location>
</feature>
<protein>
    <submittedName>
        <fullName evidence="1">Uncharacterized protein</fullName>
    </submittedName>
</protein>
<reference evidence="1" key="1">
    <citation type="journal article" date="2015" name="Nature">
        <title>Complex archaea that bridge the gap between prokaryotes and eukaryotes.</title>
        <authorList>
            <person name="Spang A."/>
            <person name="Saw J.H."/>
            <person name="Jorgensen S.L."/>
            <person name="Zaremba-Niedzwiedzka K."/>
            <person name="Martijn J."/>
            <person name="Lind A.E."/>
            <person name="van Eijk R."/>
            <person name="Schleper C."/>
            <person name="Guy L."/>
            <person name="Ettema T.J."/>
        </authorList>
    </citation>
    <scope>NUCLEOTIDE SEQUENCE</scope>
</reference>
<accession>A0A0F9IN10</accession>
<name>A0A0F9IN10_9ZZZZ</name>
<sequence length="146" mass="16165">ATWHISDATTFLADGNYDTDSGRLGTGSVGLAVARTPRLGYYAGLRCIGELDSSVGTLGLRYRINRKYTVNVFEQYDLDFRGGQNEVTVATLVRKFSRLHTAFTFAYDRAMDEVTVVFSIWPAGIPEIRLGGGRLAGYTSTFNYQE</sequence>
<dbReference type="EMBL" id="LAZR01012026">
    <property type="protein sequence ID" value="KKM46762.1"/>
    <property type="molecule type" value="Genomic_DNA"/>
</dbReference>
<dbReference type="AlphaFoldDB" id="A0A0F9IN10"/>
<proteinExistence type="predicted"/>
<comment type="caution">
    <text evidence="1">The sequence shown here is derived from an EMBL/GenBank/DDBJ whole genome shotgun (WGS) entry which is preliminary data.</text>
</comment>
<evidence type="ECO:0000313" key="1">
    <source>
        <dbReference type="EMBL" id="KKM46762.1"/>
    </source>
</evidence>
<gene>
    <name evidence="1" type="ORF">LCGC14_1559310</name>
</gene>